<proteinExistence type="predicted"/>
<keyword evidence="3" id="KW-1185">Reference proteome</keyword>
<feature type="transmembrane region" description="Helical" evidence="1">
    <location>
        <begin position="178"/>
        <end position="198"/>
    </location>
</feature>
<dbReference type="EMBL" id="KN818244">
    <property type="protein sequence ID" value="KIL65183.1"/>
    <property type="molecule type" value="Genomic_DNA"/>
</dbReference>
<keyword evidence="1" id="KW-0472">Membrane</keyword>
<dbReference type="InParanoid" id="A0A0C2X8U0"/>
<evidence type="ECO:0000256" key="1">
    <source>
        <dbReference type="SAM" id="Phobius"/>
    </source>
</evidence>
<protein>
    <submittedName>
        <fullName evidence="2">Uncharacterized protein</fullName>
    </submittedName>
</protein>
<feature type="transmembrane region" description="Helical" evidence="1">
    <location>
        <begin position="28"/>
        <end position="50"/>
    </location>
</feature>
<sequence>MKYGLIFDSFVLGFRNFSSATLLNQCRFTLPINLFVAQICLWAGEALLGIRIWALWDRDLRLTFGLPIVHSVLTLVSFANVAMFIKSVSYKESPVPHMTGCFVDNMEGNMRAAAICMLVWITLMLVLLLIPGFRAYRAGRNSHFVRRIFRDGILYYLYLLALHVANLVMMITNPLFLAGVPLLPVLFLHIALTSRIFLHTRQQANRQIVVLNQTNGEEMQWDPTFST</sequence>
<organism evidence="2 3">
    <name type="scientific">Amanita muscaria (strain Koide BX008)</name>
    <dbReference type="NCBI Taxonomy" id="946122"/>
    <lineage>
        <taxon>Eukaryota</taxon>
        <taxon>Fungi</taxon>
        <taxon>Dikarya</taxon>
        <taxon>Basidiomycota</taxon>
        <taxon>Agaricomycotina</taxon>
        <taxon>Agaricomycetes</taxon>
        <taxon>Agaricomycetidae</taxon>
        <taxon>Agaricales</taxon>
        <taxon>Pluteineae</taxon>
        <taxon>Amanitaceae</taxon>
        <taxon>Amanita</taxon>
    </lineage>
</organism>
<name>A0A0C2X8U0_AMAMK</name>
<dbReference type="Proteomes" id="UP000054549">
    <property type="component" value="Unassembled WGS sequence"/>
</dbReference>
<gene>
    <name evidence="2" type="ORF">M378DRAFT_162444</name>
</gene>
<feature type="transmembrane region" description="Helical" evidence="1">
    <location>
        <begin position="62"/>
        <end position="85"/>
    </location>
</feature>
<reference evidence="2 3" key="1">
    <citation type="submission" date="2014-04" db="EMBL/GenBank/DDBJ databases">
        <title>Evolutionary Origins and Diversification of the Mycorrhizal Mutualists.</title>
        <authorList>
            <consortium name="DOE Joint Genome Institute"/>
            <consortium name="Mycorrhizal Genomics Consortium"/>
            <person name="Kohler A."/>
            <person name="Kuo A."/>
            <person name="Nagy L.G."/>
            <person name="Floudas D."/>
            <person name="Copeland A."/>
            <person name="Barry K.W."/>
            <person name="Cichocki N."/>
            <person name="Veneault-Fourrey C."/>
            <person name="LaButti K."/>
            <person name="Lindquist E.A."/>
            <person name="Lipzen A."/>
            <person name="Lundell T."/>
            <person name="Morin E."/>
            <person name="Murat C."/>
            <person name="Riley R."/>
            <person name="Ohm R."/>
            <person name="Sun H."/>
            <person name="Tunlid A."/>
            <person name="Henrissat B."/>
            <person name="Grigoriev I.V."/>
            <person name="Hibbett D.S."/>
            <person name="Martin F."/>
        </authorList>
    </citation>
    <scope>NUCLEOTIDE SEQUENCE [LARGE SCALE GENOMIC DNA]</scope>
    <source>
        <strain evidence="2 3">Koide BX008</strain>
    </source>
</reference>
<dbReference type="OrthoDB" id="2958007at2759"/>
<dbReference type="STRING" id="946122.A0A0C2X8U0"/>
<evidence type="ECO:0000313" key="2">
    <source>
        <dbReference type="EMBL" id="KIL65183.1"/>
    </source>
</evidence>
<evidence type="ECO:0000313" key="3">
    <source>
        <dbReference type="Proteomes" id="UP000054549"/>
    </source>
</evidence>
<dbReference type="AlphaFoldDB" id="A0A0C2X8U0"/>
<keyword evidence="1" id="KW-0812">Transmembrane</keyword>
<feature type="transmembrane region" description="Helical" evidence="1">
    <location>
        <begin position="153"/>
        <end position="172"/>
    </location>
</feature>
<accession>A0A0C2X8U0</accession>
<dbReference type="HOGENOM" id="CLU_035509_11_3_1"/>
<keyword evidence="1" id="KW-1133">Transmembrane helix</keyword>
<feature type="transmembrane region" description="Helical" evidence="1">
    <location>
        <begin position="112"/>
        <end position="133"/>
    </location>
</feature>